<proteinExistence type="inferred from homology"/>
<evidence type="ECO:0000256" key="1">
    <source>
        <dbReference type="ARBA" id="ARBA00004202"/>
    </source>
</evidence>
<comment type="subcellular location">
    <subcellularLocation>
        <location evidence="1">Cell membrane</location>
        <topology evidence="1">Peripheral membrane protein</topology>
    </subcellularLocation>
    <subcellularLocation>
        <location evidence="2">Golgi apparatus membrane</location>
        <topology evidence="2">Peripheral membrane protein</topology>
    </subcellularLocation>
</comment>
<dbReference type="PANTHER" id="PTHR45657:SF64">
    <property type="entry name" value="OS05G0545000 PROTEIN"/>
    <property type="match status" value="1"/>
</dbReference>
<dbReference type="PANTHER" id="PTHR45657">
    <property type="entry name" value="CRAL-TRIO DOMAIN-CONTAINING PROTEIN YKL091C-RELATED"/>
    <property type="match status" value="1"/>
</dbReference>
<feature type="compositionally biased region" description="Polar residues" evidence="7">
    <location>
        <begin position="503"/>
        <end position="518"/>
    </location>
</feature>
<evidence type="ECO:0000256" key="2">
    <source>
        <dbReference type="ARBA" id="ARBA00004395"/>
    </source>
</evidence>
<dbReference type="InterPro" id="IPR036865">
    <property type="entry name" value="CRAL-TRIO_dom_sf"/>
</dbReference>
<feature type="coiled-coil region" evidence="6">
    <location>
        <begin position="646"/>
        <end position="698"/>
    </location>
</feature>
<dbReference type="FunFam" id="3.40.525.10:FF:000011">
    <property type="entry name" value="SEC14 cytosolic factor"/>
    <property type="match status" value="1"/>
</dbReference>
<keyword evidence="8" id="KW-0472">Membrane</keyword>
<evidence type="ECO:0000313" key="11">
    <source>
        <dbReference type="Proteomes" id="UP000324897"/>
    </source>
</evidence>
<protein>
    <recommendedName>
        <fullName evidence="9">CRAL-TRIO domain-containing protein</fullName>
    </recommendedName>
</protein>
<evidence type="ECO:0000256" key="7">
    <source>
        <dbReference type="SAM" id="MobiDB-lite"/>
    </source>
</evidence>
<comment type="similarity">
    <text evidence="5">Belongs to the SFH family.</text>
</comment>
<dbReference type="PRINTS" id="PR00180">
    <property type="entry name" value="CRETINALDHBP"/>
</dbReference>
<feature type="region of interest" description="Disordered" evidence="7">
    <location>
        <begin position="484"/>
        <end position="518"/>
    </location>
</feature>
<evidence type="ECO:0000256" key="6">
    <source>
        <dbReference type="SAM" id="Coils"/>
    </source>
</evidence>
<dbReference type="SUPFAM" id="SSF52087">
    <property type="entry name" value="CRAL/TRIO domain"/>
    <property type="match status" value="1"/>
</dbReference>
<dbReference type="Gene3D" id="3.40.525.10">
    <property type="entry name" value="CRAL-TRIO lipid binding domain"/>
    <property type="match status" value="1"/>
</dbReference>
<feature type="domain" description="CRAL-TRIO" evidence="9">
    <location>
        <begin position="257"/>
        <end position="431"/>
    </location>
</feature>
<dbReference type="SMART" id="SM01100">
    <property type="entry name" value="CRAL_TRIO_N"/>
    <property type="match status" value="1"/>
</dbReference>
<keyword evidence="3" id="KW-0813">Transport</keyword>
<dbReference type="Pfam" id="PF00650">
    <property type="entry name" value="CRAL_TRIO"/>
    <property type="match status" value="1"/>
</dbReference>
<keyword evidence="8" id="KW-1133">Transmembrane helix</keyword>
<dbReference type="PROSITE" id="PS50191">
    <property type="entry name" value="CRAL_TRIO"/>
    <property type="match status" value="1"/>
</dbReference>
<dbReference type="OrthoDB" id="1434354at2759"/>
<keyword evidence="8" id="KW-0812">Transmembrane</keyword>
<accession>A0A5J9UB41</accession>
<dbReference type="GO" id="GO:0000139">
    <property type="term" value="C:Golgi membrane"/>
    <property type="evidence" value="ECO:0007669"/>
    <property type="project" value="UniProtKB-SubCell"/>
</dbReference>
<feature type="transmembrane region" description="Helical" evidence="8">
    <location>
        <begin position="581"/>
        <end position="599"/>
    </location>
</feature>
<keyword evidence="4" id="KW-0333">Golgi apparatus</keyword>
<dbReference type="GO" id="GO:0005886">
    <property type="term" value="C:plasma membrane"/>
    <property type="evidence" value="ECO:0007669"/>
    <property type="project" value="UniProtKB-SubCell"/>
</dbReference>
<evidence type="ECO:0000256" key="4">
    <source>
        <dbReference type="ARBA" id="ARBA00023034"/>
    </source>
</evidence>
<dbReference type="InterPro" id="IPR036273">
    <property type="entry name" value="CRAL/TRIO_N_dom_sf"/>
</dbReference>
<dbReference type="Proteomes" id="UP000324897">
    <property type="component" value="Chromosome 7"/>
</dbReference>
<evidence type="ECO:0000256" key="5">
    <source>
        <dbReference type="ARBA" id="ARBA00038020"/>
    </source>
</evidence>
<evidence type="ECO:0000313" key="10">
    <source>
        <dbReference type="EMBL" id="TVU20400.1"/>
    </source>
</evidence>
<dbReference type="SMART" id="SM00516">
    <property type="entry name" value="SEC14"/>
    <property type="match status" value="1"/>
</dbReference>
<name>A0A5J9UB41_9POAL</name>
<evidence type="ECO:0000259" key="9">
    <source>
        <dbReference type="PROSITE" id="PS50191"/>
    </source>
</evidence>
<evidence type="ECO:0000256" key="8">
    <source>
        <dbReference type="SAM" id="Phobius"/>
    </source>
</evidence>
<dbReference type="AlphaFoldDB" id="A0A5J9UB41"/>
<dbReference type="Pfam" id="PF03765">
    <property type="entry name" value="CRAL_TRIO_N"/>
    <property type="match status" value="1"/>
</dbReference>
<reference evidence="10 11" key="1">
    <citation type="journal article" date="2019" name="Sci. Rep.">
        <title>A high-quality genome of Eragrostis curvula grass provides insights into Poaceae evolution and supports new strategies to enhance forage quality.</title>
        <authorList>
            <person name="Carballo J."/>
            <person name="Santos B.A.C.M."/>
            <person name="Zappacosta D."/>
            <person name="Garbus I."/>
            <person name="Selva J.P."/>
            <person name="Gallo C.A."/>
            <person name="Diaz A."/>
            <person name="Albertini E."/>
            <person name="Caccamo M."/>
            <person name="Echenique V."/>
        </authorList>
    </citation>
    <scope>NUCLEOTIDE SEQUENCE [LARGE SCALE GENOMIC DNA]</scope>
    <source>
        <strain evidence="11">cv. Victoria</strain>
        <tissue evidence="10">Leaf</tissue>
    </source>
</reference>
<dbReference type="CDD" id="cd00170">
    <property type="entry name" value="SEC14"/>
    <property type="match status" value="1"/>
</dbReference>
<dbReference type="SUPFAM" id="SSF46938">
    <property type="entry name" value="CRAL/TRIO N-terminal domain"/>
    <property type="match status" value="1"/>
</dbReference>
<dbReference type="GO" id="GO:0015031">
    <property type="term" value="P:protein transport"/>
    <property type="evidence" value="ECO:0007669"/>
    <property type="project" value="UniProtKB-KW"/>
</dbReference>
<dbReference type="Gramene" id="TVU20400">
    <property type="protein sequence ID" value="TVU20400"/>
    <property type="gene ID" value="EJB05_36607"/>
</dbReference>
<keyword evidence="3" id="KW-0653">Protein transport</keyword>
<feature type="non-terminal residue" evidence="10">
    <location>
        <position position="1"/>
    </location>
</feature>
<dbReference type="EMBL" id="RWGY01000029">
    <property type="protein sequence ID" value="TVU20400.1"/>
    <property type="molecule type" value="Genomic_DNA"/>
</dbReference>
<keyword evidence="6" id="KW-0175">Coiled coil</keyword>
<comment type="caution">
    <text evidence="10">The sequence shown here is derived from an EMBL/GenBank/DDBJ whole genome shotgun (WGS) entry which is preliminary data.</text>
</comment>
<dbReference type="InterPro" id="IPR011074">
    <property type="entry name" value="CRAL/TRIO_N_dom"/>
</dbReference>
<dbReference type="InterPro" id="IPR001251">
    <property type="entry name" value="CRAL-TRIO_dom"/>
</dbReference>
<evidence type="ECO:0000256" key="3">
    <source>
        <dbReference type="ARBA" id="ARBA00022927"/>
    </source>
</evidence>
<keyword evidence="11" id="KW-1185">Reference proteome</keyword>
<dbReference type="Gene3D" id="1.10.8.20">
    <property type="entry name" value="N-terminal domain of phosphatidylinositol transfer protein sec14p"/>
    <property type="match status" value="1"/>
</dbReference>
<gene>
    <name evidence="10" type="ORF">EJB05_36607</name>
</gene>
<organism evidence="10 11">
    <name type="scientific">Eragrostis curvula</name>
    <name type="common">weeping love grass</name>
    <dbReference type="NCBI Taxonomy" id="38414"/>
    <lineage>
        <taxon>Eukaryota</taxon>
        <taxon>Viridiplantae</taxon>
        <taxon>Streptophyta</taxon>
        <taxon>Embryophyta</taxon>
        <taxon>Tracheophyta</taxon>
        <taxon>Spermatophyta</taxon>
        <taxon>Magnoliopsida</taxon>
        <taxon>Liliopsida</taxon>
        <taxon>Poales</taxon>
        <taxon>Poaceae</taxon>
        <taxon>PACMAD clade</taxon>
        <taxon>Chloridoideae</taxon>
        <taxon>Eragrostideae</taxon>
        <taxon>Eragrostidinae</taxon>
        <taxon>Eragrostis</taxon>
    </lineage>
</organism>
<sequence length="728" mass="83368">MFGALLLRSSPSRPEAPPIKTHELHLLNLLAEISSQSPNLGVNELWCALDLFFFAGIFSVDFELGDCPENRFRNRRKGCQARLIDLPGHRKLLDSILNGRHNDELSWEVYRWKIETTVCEGFEGFIHNDERKESKSDADNSEGDKKTKIGSFKKKAINAGNKFRHSLRRRSKKKSENRPVSIEDIRDIKELEDVETFRQCLVDEDLLPQQHDDYHMMLRFLKARKFDVEKAKSMWSDMLRWRKEFGTDKIEEFDYSELDEVTKYYPQFYHGVDKEGRPVYIELIGKVDANKLVQVTSIDRYVRYHVKEFETCFKMRFPACSIAAKRHIDSCTTILDVQGVGLKNFSKSARELITRLQKIDSDNYPETLCRMYIINAGQGFKMLWSTIKSFLDPKTASKIHVLGNKYQHKLLEIIDECELPEFFGGKCKCDEHGGCQRSDKGPWKDPNIIKRVLNGEANYGRQIVTISSTDGISKIIGYARPQYPTKKGSDASAESGSEVEDVTSPTASRNLITNPNLTPSKLSAQASTSVSHAAVEENIPVIDKVVDDGWGSPRASLTASSSGSLSLRNMPATFEGLRAQIITWLTVLIMSLFAMLCYIPSRMAKRISNQSVKHDDYHVEYPQEHEYKEEFRPPSPAPSYTEKDVLSSMLRRLGELEDKVQVLETKPSEMPFEKEELLNAAVRRVDALEAELISTKKALYDALMRQDELLAYIDNKELIKFRKKKFCF</sequence>
<dbReference type="InterPro" id="IPR051026">
    <property type="entry name" value="PI/PC_transfer"/>
</dbReference>